<keyword evidence="2" id="KW-1185">Reference proteome</keyword>
<dbReference type="Proteomes" id="UP000428260">
    <property type="component" value="Chromosome"/>
</dbReference>
<dbReference type="AlphaFoldDB" id="A0A6I6JNF3"/>
<accession>A0A6I6JNF3</accession>
<reference evidence="1 2" key="1">
    <citation type="submission" date="2019-11" db="EMBL/GenBank/DDBJ databases">
        <authorList>
            <person name="Zheng R.K."/>
            <person name="Sun C.M."/>
        </authorList>
    </citation>
    <scope>NUCLEOTIDE SEQUENCE [LARGE SCALE GENOMIC DNA]</scope>
    <source>
        <strain evidence="1 2">WC007</strain>
    </source>
</reference>
<gene>
    <name evidence="1" type="ORF">GM418_02905</name>
</gene>
<evidence type="ECO:0000313" key="2">
    <source>
        <dbReference type="Proteomes" id="UP000428260"/>
    </source>
</evidence>
<dbReference type="InterPro" id="IPR024227">
    <property type="entry name" value="DUF3795"/>
</dbReference>
<protein>
    <submittedName>
        <fullName evidence="1">DUF3795 domain-containing protein</fullName>
    </submittedName>
</protein>
<dbReference type="KEGG" id="mcos:GM418_02905"/>
<proteinExistence type="predicted"/>
<organism evidence="1 2">
    <name type="scientific">Maribellus comscasis</name>
    <dbReference type="NCBI Taxonomy" id="2681766"/>
    <lineage>
        <taxon>Bacteria</taxon>
        <taxon>Pseudomonadati</taxon>
        <taxon>Bacteroidota</taxon>
        <taxon>Bacteroidia</taxon>
        <taxon>Marinilabiliales</taxon>
        <taxon>Prolixibacteraceae</taxon>
        <taxon>Maribellus</taxon>
    </lineage>
</organism>
<name>A0A6I6JNF3_9BACT</name>
<sequence>MKSQINRRIFLKTGYVTGCATLLSGKLSAFSFLQEETPDPKKLNYCGYKCPDNCKLLEASVKNDPALKKEVYETWKMQERHNVDFDADKIFCFGCKIDDKPLGVVVKKCTVRQYAIERKMDACIECQNLKTCEKELWQKFPGFHNTVIKMQESYIEAKS</sequence>
<dbReference type="RefSeq" id="WP_158862974.1">
    <property type="nucleotide sequence ID" value="NZ_CP046401.1"/>
</dbReference>
<dbReference type="Pfam" id="PF12675">
    <property type="entry name" value="DUF3795"/>
    <property type="match status" value="1"/>
</dbReference>
<dbReference type="EMBL" id="CP046401">
    <property type="protein sequence ID" value="QGY42639.1"/>
    <property type="molecule type" value="Genomic_DNA"/>
</dbReference>
<evidence type="ECO:0000313" key="1">
    <source>
        <dbReference type="EMBL" id="QGY42639.1"/>
    </source>
</evidence>